<evidence type="ECO:0000313" key="3">
    <source>
        <dbReference type="EMBL" id="MXO69583.1"/>
    </source>
</evidence>
<feature type="compositionally biased region" description="Low complexity" evidence="1">
    <location>
        <begin position="48"/>
        <end position="59"/>
    </location>
</feature>
<sequence>MRRPPGTMALVVSMSLALAACGERPEGESAQDFAARVNGGGAGGGSAPAGDPAAANQPDGPRDPSLPRVAADGRKALAAGTAYRRTNPDGTHDSLAIAEDGTFTLDQGGRRQTGEWEWLPDGKRLRLLGVTHQPIVLIADGALYRMQNENVPFDDVTPDRVYRRGADPAP</sequence>
<gene>
    <name evidence="3" type="ORF">GRI72_12205</name>
</gene>
<dbReference type="PROSITE" id="PS51257">
    <property type="entry name" value="PROKAR_LIPOPROTEIN"/>
    <property type="match status" value="1"/>
</dbReference>
<feature type="compositionally biased region" description="Gly residues" evidence="1">
    <location>
        <begin position="38"/>
        <end position="47"/>
    </location>
</feature>
<feature type="region of interest" description="Disordered" evidence="1">
    <location>
        <begin position="22"/>
        <end position="73"/>
    </location>
</feature>
<evidence type="ECO:0000256" key="2">
    <source>
        <dbReference type="SAM" id="SignalP"/>
    </source>
</evidence>
<reference evidence="3 4" key="1">
    <citation type="submission" date="2019-12" db="EMBL/GenBank/DDBJ databases">
        <title>Genomic-based taxomic classification of the family Erythrobacteraceae.</title>
        <authorList>
            <person name="Xu L."/>
        </authorList>
    </citation>
    <scope>NUCLEOTIDE SEQUENCE [LARGE SCALE GENOMIC DNA]</scope>
    <source>
        <strain evidence="3 4">H32</strain>
    </source>
</reference>
<dbReference type="RefSeq" id="WP_160734188.1">
    <property type="nucleotide sequence ID" value="NZ_WTYO01000005.1"/>
</dbReference>
<organism evidence="3 4">
    <name type="scientific">Pelagerythrobacter marinus</name>
    <dbReference type="NCBI Taxonomy" id="538382"/>
    <lineage>
        <taxon>Bacteria</taxon>
        <taxon>Pseudomonadati</taxon>
        <taxon>Pseudomonadota</taxon>
        <taxon>Alphaproteobacteria</taxon>
        <taxon>Sphingomonadales</taxon>
        <taxon>Erythrobacteraceae</taxon>
        <taxon>Pelagerythrobacter</taxon>
    </lineage>
</organism>
<comment type="caution">
    <text evidence="3">The sequence shown here is derived from an EMBL/GenBank/DDBJ whole genome shotgun (WGS) entry which is preliminary data.</text>
</comment>
<accession>A0ABW9V0M0</accession>
<dbReference type="Proteomes" id="UP000444401">
    <property type="component" value="Unassembled WGS sequence"/>
</dbReference>
<evidence type="ECO:0008006" key="5">
    <source>
        <dbReference type="Google" id="ProtNLM"/>
    </source>
</evidence>
<feature type="signal peptide" evidence="2">
    <location>
        <begin position="1"/>
        <end position="19"/>
    </location>
</feature>
<keyword evidence="4" id="KW-1185">Reference proteome</keyword>
<feature type="chain" id="PRO_5045342042" description="Lipoprotein" evidence="2">
    <location>
        <begin position="20"/>
        <end position="170"/>
    </location>
</feature>
<keyword evidence="2" id="KW-0732">Signal</keyword>
<evidence type="ECO:0000313" key="4">
    <source>
        <dbReference type="Proteomes" id="UP000444401"/>
    </source>
</evidence>
<protein>
    <recommendedName>
        <fullName evidence="5">Lipoprotein</fullName>
    </recommendedName>
</protein>
<proteinExistence type="predicted"/>
<evidence type="ECO:0000256" key="1">
    <source>
        <dbReference type="SAM" id="MobiDB-lite"/>
    </source>
</evidence>
<name>A0ABW9V0M0_9SPHN</name>
<dbReference type="EMBL" id="WTYO01000005">
    <property type="protein sequence ID" value="MXO69583.1"/>
    <property type="molecule type" value="Genomic_DNA"/>
</dbReference>